<evidence type="ECO:0000256" key="5">
    <source>
        <dbReference type="ARBA" id="ARBA00023136"/>
    </source>
</evidence>
<dbReference type="InterPro" id="IPR008844">
    <property type="entry name" value="Spore_GerAC-like"/>
</dbReference>
<evidence type="ECO:0000313" key="10">
    <source>
        <dbReference type="EMBL" id="SMD07843.1"/>
    </source>
</evidence>
<keyword evidence="11" id="KW-1185">Reference proteome</keyword>
<reference evidence="10 11" key="1">
    <citation type="submission" date="2017-04" db="EMBL/GenBank/DDBJ databases">
        <authorList>
            <person name="Afonso C.L."/>
            <person name="Miller P.J."/>
            <person name="Scott M.A."/>
            <person name="Spackman E."/>
            <person name="Goraichik I."/>
            <person name="Dimitrov K.M."/>
            <person name="Suarez D.L."/>
            <person name="Swayne D.E."/>
        </authorList>
    </citation>
    <scope>NUCLEOTIDE SEQUENCE [LARGE SCALE GENOMIC DNA]</scope>
    <source>
        <strain evidence="10 11">DSM 5090</strain>
    </source>
</reference>
<evidence type="ECO:0000256" key="7">
    <source>
        <dbReference type="ARBA" id="ARBA00023288"/>
    </source>
</evidence>
<dbReference type="EMBL" id="FWXI01000023">
    <property type="protein sequence ID" value="SMD07843.1"/>
    <property type="molecule type" value="Genomic_DNA"/>
</dbReference>
<dbReference type="AlphaFoldDB" id="A0A1W2EDN2"/>
<dbReference type="PANTHER" id="PTHR35789">
    <property type="entry name" value="SPORE GERMINATION PROTEIN B3"/>
    <property type="match status" value="1"/>
</dbReference>
<dbReference type="Proteomes" id="UP000192738">
    <property type="component" value="Unassembled WGS sequence"/>
</dbReference>
<organism evidence="10 11">
    <name type="scientific">Sporomusa malonica</name>
    <dbReference type="NCBI Taxonomy" id="112901"/>
    <lineage>
        <taxon>Bacteria</taxon>
        <taxon>Bacillati</taxon>
        <taxon>Bacillota</taxon>
        <taxon>Negativicutes</taxon>
        <taxon>Selenomonadales</taxon>
        <taxon>Sporomusaceae</taxon>
        <taxon>Sporomusa</taxon>
    </lineage>
</organism>
<dbReference type="PROSITE" id="PS51257">
    <property type="entry name" value="PROKAR_LIPOPROTEIN"/>
    <property type="match status" value="1"/>
</dbReference>
<dbReference type="PANTHER" id="PTHR35789:SF1">
    <property type="entry name" value="SPORE GERMINATION PROTEIN B3"/>
    <property type="match status" value="1"/>
</dbReference>
<evidence type="ECO:0000256" key="3">
    <source>
        <dbReference type="ARBA" id="ARBA00022544"/>
    </source>
</evidence>
<dbReference type="InterPro" id="IPR046953">
    <property type="entry name" value="Spore_GerAC-like_C"/>
</dbReference>
<keyword evidence="4" id="KW-0732">Signal</keyword>
<keyword evidence="3" id="KW-0309">Germination</keyword>
<dbReference type="InterPro" id="IPR038501">
    <property type="entry name" value="Spore_GerAC_C_sf"/>
</dbReference>
<evidence type="ECO:0000256" key="6">
    <source>
        <dbReference type="ARBA" id="ARBA00023139"/>
    </source>
</evidence>
<dbReference type="Gene3D" id="3.30.300.210">
    <property type="entry name" value="Nutrient germinant receptor protein C, domain 3"/>
    <property type="match status" value="1"/>
</dbReference>
<feature type="domain" description="Spore germination GerAC-like C-terminal" evidence="8">
    <location>
        <begin position="239"/>
        <end position="404"/>
    </location>
</feature>
<evidence type="ECO:0000256" key="4">
    <source>
        <dbReference type="ARBA" id="ARBA00022729"/>
    </source>
</evidence>
<dbReference type="Pfam" id="PF05504">
    <property type="entry name" value="Spore_GerAC"/>
    <property type="match status" value="1"/>
</dbReference>
<sequence length="417" mass="46364">MVLRLLAGMLLVIAFLITGCVGSRETDDVAYVIAVGIDKAEDGMMEVTYQIAIPKAQGGGGKAGGEDGGSFILNSIKATNLAEARNLLTSTMGRFPSLSHTKAFIVSEEFARQGLGNLLGPIMRFREFRGSIILVIVKGTAKEFLQANNPKIETQLSKYYEGLIFERRESGFFLQTDIHDFYIRLKNPVGSPYALYAGLNPKKGTNNPAGPKVPPEKTEEYIPGGMPRSGEENRPEFLGTALFRADKMVGWLTNEETRAVELLQGEFTRGYLVVEDPLVPKSSINISLRLGEHPAVKLRMDDGKVSITVKVRIEGEISSIPSGINYEVDEYRQLLEAQIAQLMEYQIRKMLQKTQELGSDPIGFIAYMRPEFKTHEEMMNADLLELYSQADIQIDIKAAIRRSGLMWRSTEILGKDK</sequence>
<keyword evidence="5" id="KW-0472">Membrane</keyword>
<evidence type="ECO:0000256" key="1">
    <source>
        <dbReference type="ARBA" id="ARBA00004635"/>
    </source>
</evidence>
<dbReference type="STRING" id="112901.SAMN04488500_12357"/>
<dbReference type="GO" id="GO:0009847">
    <property type="term" value="P:spore germination"/>
    <property type="evidence" value="ECO:0007669"/>
    <property type="project" value="InterPro"/>
</dbReference>
<comment type="similarity">
    <text evidence="2">Belongs to the GerABKC lipoprotein family.</text>
</comment>
<comment type="subcellular location">
    <subcellularLocation>
        <location evidence="1">Membrane</location>
        <topology evidence="1">Lipid-anchor</topology>
    </subcellularLocation>
</comment>
<proteinExistence type="inferred from homology"/>
<keyword evidence="7" id="KW-0449">Lipoprotein</keyword>
<evidence type="ECO:0000313" key="11">
    <source>
        <dbReference type="Proteomes" id="UP000192738"/>
    </source>
</evidence>
<accession>A0A1W2EDN2</accession>
<dbReference type="RefSeq" id="WP_084577787.1">
    <property type="nucleotide sequence ID" value="NZ_CP155572.1"/>
</dbReference>
<keyword evidence="6" id="KW-0564">Palmitate</keyword>
<feature type="domain" description="Spore germination protein N-terminal" evidence="9">
    <location>
        <begin position="23"/>
        <end position="196"/>
    </location>
</feature>
<dbReference type="NCBIfam" id="TIGR02887">
    <property type="entry name" value="spore_ger_x_C"/>
    <property type="match status" value="1"/>
</dbReference>
<evidence type="ECO:0000259" key="8">
    <source>
        <dbReference type="Pfam" id="PF05504"/>
    </source>
</evidence>
<dbReference type="InterPro" id="IPR057336">
    <property type="entry name" value="GerAC_N"/>
</dbReference>
<evidence type="ECO:0000256" key="2">
    <source>
        <dbReference type="ARBA" id="ARBA00007886"/>
    </source>
</evidence>
<name>A0A1W2EDN2_9FIRM</name>
<evidence type="ECO:0000259" key="9">
    <source>
        <dbReference type="Pfam" id="PF25198"/>
    </source>
</evidence>
<dbReference type="OrthoDB" id="9816067at2"/>
<protein>
    <submittedName>
        <fullName evidence="10">Germination protein, Ger(X)C family</fullName>
    </submittedName>
</protein>
<dbReference type="GO" id="GO:0016020">
    <property type="term" value="C:membrane"/>
    <property type="evidence" value="ECO:0007669"/>
    <property type="project" value="UniProtKB-SubCell"/>
</dbReference>
<gene>
    <name evidence="10" type="ORF">SAMN04488500_12357</name>
</gene>
<dbReference type="Pfam" id="PF25198">
    <property type="entry name" value="Spore_GerAC_N"/>
    <property type="match status" value="1"/>
</dbReference>